<sequence>MDEEGGEEDLLSGVLSLSLTEAHGDPKTYERNVHETMAGLPGLREKRLADYESIFTLVDANDTARARRRKVLDFFMTRTKENLNRAGQIQECSHQCLVLIDELRELMDRLISWLTMCLPANDHPLSVSHRRKLKLFKGRLRNEVKILEGLRSGVTSAHSGRVHTIRSMFLTKDVAENNLLGWETAHHELLVMQETEAYLSMCRFWMSTMDSALLVYKYWKVNLKDADIAFATGNNGNGHHHFFA</sequence>
<protein>
    <submittedName>
        <fullName evidence="1">Uncharacterized protein</fullName>
    </submittedName>
</protein>
<dbReference type="AlphaFoldDB" id="D8LEA5"/>
<proteinExistence type="predicted"/>
<keyword evidence="2" id="KW-1185">Reference proteome</keyword>
<organism evidence="1 2">
    <name type="scientific">Ectocarpus siliculosus</name>
    <name type="common">Brown alga</name>
    <name type="synonym">Conferva siliculosa</name>
    <dbReference type="NCBI Taxonomy" id="2880"/>
    <lineage>
        <taxon>Eukaryota</taxon>
        <taxon>Sar</taxon>
        <taxon>Stramenopiles</taxon>
        <taxon>Ochrophyta</taxon>
        <taxon>PX clade</taxon>
        <taxon>Phaeophyceae</taxon>
        <taxon>Ectocarpales</taxon>
        <taxon>Ectocarpaceae</taxon>
        <taxon>Ectocarpus</taxon>
    </lineage>
</organism>
<name>D8LEA5_ECTSI</name>
<dbReference type="Proteomes" id="UP000002630">
    <property type="component" value="Unassembled WGS sequence"/>
</dbReference>
<dbReference type="EMBL" id="FN649760">
    <property type="protein sequence ID" value="CBN74188.1"/>
    <property type="molecule type" value="Genomic_DNA"/>
</dbReference>
<reference evidence="1 2" key="1">
    <citation type="journal article" date="2010" name="Nature">
        <title>The Ectocarpus genome and the independent evolution of multicellularity in brown algae.</title>
        <authorList>
            <person name="Cock J.M."/>
            <person name="Sterck L."/>
            <person name="Rouze P."/>
            <person name="Scornet D."/>
            <person name="Allen A.E."/>
            <person name="Amoutzias G."/>
            <person name="Anthouard V."/>
            <person name="Artiguenave F."/>
            <person name="Aury J.M."/>
            <person name="Badger J.H."/>
            <person name="Beszteri B."/>
            <person name="Billiau K."/>
            <person name="Bonnet E."/>
            <person name="Bothwell J.H."/>
            <person name="Bowler C."/>
            <person name="Boyen C."/>
            <person name="Brownlee C."/>
            <person name="Carrano C.J."/>
            <person name="Charrier B."/>
            <person name="Cho G.Y."/>
            <person name="Coelho S.M."/>
            <person name="Collen J."/>
            <person name="Corre E."/>
            <person name="Da Silva C."/>
            <person name="Delage L."/>
            <person name="Delaroque N."/>
            <person name="Dittami S.M."/>
            <person name="Doulbeau S."/>
            <person name="Elias M."/>
            <person name="Farnham G."/>
            <person name="Gachon C.M."/>
            <person name="Gschloessl B."/>
            <person name="Heesch S."/>
            <person name="Jabbari K."/>
            <person name="Jubin C."/>
            <person name="Kawai H."/>
            <person name="Kimura K."/>
            <person name="Kloareg B."/>
            <person name="Kupper F.C."/>
            <person name="Lang D."/>
            <person name="Le Bail A."/>
            <person name="Leblanc C."/>
            <person name="Lerouge P."/>
            <person name="Lohr M."/>
            <person name="Lopez P.J."/>
            <person name="Martens C."/>
            <person name="Maumus F."/>
            <person name="Michel G."/>
            <person name="Miranda-Saavedra D."/>
            <person name="Morales J."/>
            <person name="Moreau H."/>
            <person name="Motomura T."/>
            <person name="Nagasato C."/>
            <person name="Napoli C.A."/>
            <person name="Nelson D.R."/>
            <person name="Nyvall-Collen P."/>
            <person name="Peters A.F."/>
            <person name="Pommier C."/>
            <person name="Potin P."/>
            <person name="Poulain J."/>
            <person name="Quesneville H."/>
            <person name="Read B."/>
            <person name="Rensing S.A."/>
            <person name="Ritter A."/>
            <person name="Rousvoal S."/>
            <person name="Samanta M."/>
            <person name="Samson G."/>
            <person name="Schroeder D.C."/>
            <person name="Segurens B."/>
            <person name="Strittmatter M."/>
            <person name="Tonon T."/>
            <person name="Tregear J.W."/>
            <person name="Valentin K."/>
            <person name="von Dassow P."/>
            <person name="Yamagishi T."/>
            <person name="Van de Peer Y."/>
            <person name="Wincker P."/>
        </authorList>
    </citation>
    <scope>NUCLEOTIDE SEQUENCE [LARGE SCALE GENOMIC DNA]</scope>
    <source>
        <strain evidence="2">Ec32 / CCAP1310/4</strain>
    </source>
</reference>
<evidence type="ECO:0000313" key="2">
    <source>
        <dbReference type="Proteomes" id="UP000002630"/>
    </source>
</evidence>
<dbReference type="InParanoid" id="D8LEA5"/>
<evidence type="ECO:0000313" key="1">
    <source>
        <dbReference type="EMBL" id="CBN74188.1"/>
    </source>
</evidence>
<accession>D8LEA5</accession>
<gene>
    <name evidence="1" type="ORF">Esi_0013_0109</name>
</gene>